<dbReference type="KEGG" id="acoc:108694610"/>
<dbReference type="InterPro" id="IPR042158">
    <property type="entry name" value="PLCXD1/2/3"/>
</dbReference>
<evidence type="ECO:0000256" key="7">
    <source>
        <dbReference type="SAM" id="Coils"/>
    </source>
</evidence>
<evidence type="ECO:0000313" key="10">
    <source>
        <dbReference type="Proteomes" id="UP000078540"/>
    </source>
</evidence>
<organism evidence="9 10">
    <name type="scientific">Atta colombica</name>
    <dbReference type="NCBI Taxonomy" id="520822"/>
    <lineage>
        <taxon>Eukaryota</taxon>
        <taxon>Metazoa</taxon>
        <taxon>Ecdysozoa</taxon>
        <taxon>Arthropoda</taxon>
        <taxon>Hexapoda</taxon>
        <taxon>Insecta</taxon>
        <taxon>Pterygota</taxon>
        <taxon>Neoptera</taxon>
        <taxon>Endopterygota</taxon>
        <taxon>Hymenoptera</taxon>
        <taxon>Apocrita</taxon>
        <taxon>Aculeata</taxon>
        <taxon>Formicoidea</taxon>
        <taxon>Formicidae</taxon>
        <taxon>Myrmicinae</taxon>
        <taxon>Atta</taxon>
    </lineage>
</organism>
<dbReference type="InterPro" id="IPR000909">
    <property type="entry name" value="PLipase_C_PInositol-sp_X_dom"/>
</dbReference>
<dbReference type="GO" id="GO:0036064">
    <property type="term" value="C:ciliary basal body"/>
    <property type="evidence" value="ECO:0007669"/>
    <property type="project" value="TreeGrafter"/>
</dbReference>
<dbReference type="InterPro" id="IPR038844">
    <property type="entry name" value="CFAP157"/>
</dbReference>
<proteinExistence type="inferred from homology"/>
<dbReference type="InterPro" id="IPR017946">
    <property type="entry name" value="PLC-like_Pdiesterase_TIM-brl"/>
</dbReference>
<dbReference type="GO" id="GO:0006629">
    <property type="term" value="P:lipid metabolic process"/>
    <property type="evidence" value="ECO:0007669"/>
    <property type="project" value="InterPro"/>
</dbReference>
<keyword evidence="4 7" id="KW-0175">Coiled coil</keyword>
<comment type="subcellular location">
    <subcellularLocation>
        <location evidence="1">Cell projection</location>
        <location evidence="1">Cilium</location>
    </subcellularLocation>
</comment>
<dbReference type="GO" id="GO:0008017">
    <property type="term" value="F:microtubule binding"/>
    <property type="evidence" value="ECO:0007669"/>
    <property type="project" value="TreeGrafter"/>
</dbReference>
<sequence length="741" mass="87223">MIRKKRGGDKEKKLRKKCLNEQETLSYEQQILDNNRQLSRLRSRNEELEIEVKNLTKKYEQLKEDRSDVVAHLKRDLEGRIEETRELNERLLAMEELRKQEQAEYKKKENAMEQEYRTMENNLSAEVKLAAGKLNALDDWRLARLDLMRKFEIQEEEMAKQEEEHKTTLYEMEKSVIVAKAKMQKKMEERLRQLAQEFKQATNIRIADMMHNTIRRNIALNHELNSMLKVCEDLETKSAECKETDRALRLQCELLEGEAKIAQEDVIRYRRVMHNLAQEHINTIFEYGRIQRENMRLSNYEQIMNEYKAKCTKSEEKVKVLERHLQETKKAREEVLIEERKKCEEFNNLNKILNEAKQCILETLELQEHVCTSDTCISCCADQKQKIIYSLQNILEKHISNVIEDNDSQIVGNLDIMEDKGKGENIADAILNDDLEFWMTRFPAPLKNIPIIHLAIPGSHDTMTYTIDRHNDVGPDEPVFIRTLGRYCSFVAKPIILNWSITQCDDIKQQLNGGIRYLDLRVATKPGTNNIYFLHGLYGAEISKSLLDVADWLSSHTNEIVILDFQHFYAFKEVDHQRLIDKITQIFRRKLCPVSSRFHHITLQWLVLKRYQVFVIYRNIYARNYANLWPSGLWRTVWPNTVRVDELINFLNIELQSRSLDTAFISQCLLTPDTLYVMKHLCGTLQRDLVSRCQKEILSWISQKYPGRGGLNIVIADFVSDNNFLFSKTVIQSNMKLLQLV</sequence>
<evidence type="ECO:0000256" key="2">
    <source>
        <dbReference type="ARBA" id="ARBA00010841"/>
    </source>
</evidence>
<evidence type="ECO:0000256" key="4">
    <source>
        <dbReference type="ARBA" id="ARBA00023054"/>
    </source>
</evidence>
<reference evidence="9 10" key="1">
    <citation type="submission" date="2015-09" db="EMBL/GenBank/DDBJ databases">
        <title>Atta colombica WGS genome.</title>
        <authorList>
            <person name="Nygaard S."/>
            <person name="Hu H."/>
            <person name="Boomsma J."/>
            <person name="Zhang G."/>
        </authorList>
    </citation>
    <scope>NUCLEOTIDE SEQUENCE [LARGE SCALE GENOMIC DNA]</scope>
    <source>
        <strain evidence="9">Treedump-2</strain>
        <tissue evidence="9">Whole body</tissue>
    </source>
</reference>
<feature type="domain" description="Phosphatidylinositol-specific phospholipase C X" evidence="8">
    <location>
        <begin position="448"/>
        <end position="611"/>
    </location>
</feature>
<dbReference type="CDD" id="cd08616">
    <property type="entry name" value="PI-PLCXD1c"/>
    <property type="match status" value="1"/>
</dbReference>
<evidence type="ECO:0000256" key="3">
    <source>
        <dbReference type="ARBA" id="ARBA00014087"/>
    </source>
</evidence>
<dbReference type="EMBL" id="KQ976419">
    <property type="protein sequence ID" value="KYM89337.1"/>
    <property type="molecule type" value="Genomic_DNA"/>
</dbReference>
<evidence type="ECO:0000313" key="9">
    <source>
        <dbReference type="EMBL" id="KYM89337.1"/>
    </source>
</evidence>
<dbReference type="SMART" id="SM00148">
    <property type="entry name" value="PLCXc"/>
    <property type="match status" value="1"/>
</dbReference>
<protein>
    <recommendedName>
        <fullName evidence="3">Cilia- and flagella-associated protein 157</fullName>
    </recommendedName>
</protein>
<dbReference type="AlphaFoldDB" id="A0A195BST0"/>
<evidence type="ECO:0000256" key="5">
    <source>
        <dbReference type="ARBA" id="ARBA00023069"/>
    </source>
</evidence>
<feature type="coiled-coil region" evidence="7">
    <location>
        <begin position="290"/>
        <end position="341"/>
    </location>
</feature>
<name>A0A195BST0_9HYME</name>
<evidence type="ECO:0000259" key="8">
    <source>
        <dbReference type="SMART" id="SM00148"/>
    </source>
</evidence>
<dbReference type="OrthoDB" id="1046782at2759"/>
<keyword evidence="5" id="KW-0969">Cilium</keyword>
<keyword evidence="6" id="KW-0966">Cell projection</keyword>
<dbReference type="GO" id="GO:0008081">
    <property type="term" value="F:phosphoric diester hydrolase activity"/>
    <property type="evidence" value="ECO:0007669"/>
    <property type="project" value="InterPro"/>
</dbReference>
<dbReference type="Gene3D" id="3.20.20.190">
    <property type="entry name" value="Phosphatidylinositol (PI) phosphodiesterase"/>
    <property type="match status" value="1"/>
</dbReference>
<evidence type="ECO:0000256" key="1">
    <source>
        <dbReference type="ARBA" id="ARBA00004138"/>
    </source>
</evidence>
<gene>
    <name evidence="9" type="ORF">ALC53_02413</name>
</gene>
<evidence type="ECO:0000256" key="6">
    <source>
        <dbReference type="ARBA" id="ARBA00023273"/>
    </source>
</evidence>
<dbReference type="PANTHER" id="PTHR31954:SF1">
    <property type="entry name" value="CILIA- AND FLAGELLA-ASSOCIATED PROTEIN 157"/>
    <property type="match status" value="1"/>
</dbReference>
<dbReference type="SUPFAM" id="SSF51695">
    <property type="entry name" value="PLC-like phosphodiesterases"/>
    <property type="match status" value="1"/>
</dbReference>
<dbReference type="PROSITE" id="PS50007">
    <property type="entry name" value="PIPLC_X_DOMAIN"/>
    <property type="match status" value="1"/>
</dbReference>
<keyword evidence="10" id="KW-1185">Reference proteome</keyword>
<comment type="similarity">
    <text evidence="2">Belongs to the CFAP157 family.</text>
</comment>
<dbReference type="Proteomes" id="UP000078540">
    <property type="component" value="Unassembled WGS sequence"/>
</dbReference>
<accession>A0A195BST0</accession>
<feature type="coiled-coil region" evidence="7">
    <location>
        <begin position="31"/>
        <end position="204"/>
    </location>
</feature>
<dbReference type="PANTHER" id="PTHR31954">
    <property type="entry name" value="CILIA- AND FLAGELLA-ASSOCIATED PROTEIN 157"/>
    <property type="match status" value="1"/>
</dbReference>